<keyword evidence="1" id="KW-0677">Repeat</keyword>
<dbReference type="InterPro" id="IPR018333">
    <property type="entry name" value="Squalene_cyclase"/>
</dbReference>
<dbReference type="InterPro" id="IPR008930">
    <property type="entry name" value="Terpenoid_cyclase/PrenylTrfase"/>
</dbReference>
<reference evidence="4 5" key="1">
    <citation type="journal article" date="2023" name="Hortic Res">
        <title>The complete reference genome for grapevine (Vitis vinifera L.) genetics and breeding.</title>
        <authorList>
            <person name="Shi X."/>
            <person name="Cao S."/>
            <person name="Wang X."/>
            <person name="Huang S."/>
            <person name="Wang Y."/>
            <person name="Liu Z."/>
            <person name="Liu W."/>
            <person name="Leng X."/>
            <person name="Peng Y."/>
            <person name="Wang N."/>
            <person name="Wang Y."/>
            <person name="Ma Z."/>
            <person name="Xu X."/>
            <person name="Zhang F."/>
            <person name="Xue H."/>
            <person name="Zhong H."/>
            <person name="Wang Y."/>
            <person name="Zhang K."/>
            <person name="Velt A."/>
            <person name="Avia K."/>
            <person name="Holtgrawe D."/>
            <person name="Grimplet J."/>
            <person name="Matus J.T."/>
            <person name="Ware D."/>
            <person name="Wu X."/>
            <person name="Wang H."/>
            <person name="Liu C."/>
            <person name="Fang Y."/>
            <person name="Rustenholz C."/>
            <person name="Cheng Z."/>
            <person name="Xiao H."/>
            <person name="Zhou Y."/>
        </authorList>
    </citation>
    <scope>NUCLEOTIDE SEQUENCE [LARGE SCALE GENOMIC DNA]</scope>
    <source>
        <strain evidence="5">cv. Pinot noir / PN40024</strain>
        <tissue evidence="4">Leaf</tissue>
    </source>
</reference>
<evidence type="ECO:0000313" key="5">
    <source>
        <dbReference type="Proteomes" id="UP001227230"/>
    </source>
</evidence>
<sequence length="190" mass="21545">MQVQDNPSGDFPNMFCHISKGSWTLSHQDHGWQVSDCTAEGLKCCLLLPLLPPEIVGQQLQPQRLYDAVNILLSFQFSARIKARRWRLGESYLSCPKKEYVPLEGEQSNLVQTAWSLMGLIPAGQAERDPPPLHRAAKLLINSQMENGDFPQQEITGAFLRNCMLHYAAYRSVFPLWAIGEYRSRVPFPS</sequence>
<accession>A0ABY9BRA1</accession>
<dbReference type="Pfam" id="PF13243">
    <property type="entry name" value="SQHop_cyclase_C"/>
    <property type="match status" value="1"/>
</dbReference>
<evidence type="ECO:0000313" key="4">
    <source>
        <dbReference type="EMBL" id="WJZ85029.1"/>
    </source>
</evidence>
<proteinExistence type="predicted"/>
<gene>
    <name evidence="4" type="ORF">VitviT2T_004598</name>
</gene>
<organism evidence="4 5">
    <name type="scientific">Vitis vinifera</name>
    <name type="common">Grape</name>
    <dbReference type="NCBI Taxonomy" id="29760"/>
    <lineage>
        <taxon>Eukaryota</taxon>
        <taxon>Viridiplantae</taxon>
        <taxon>Streptophyta</taxon>
        <taxon>Embryophyta</taxon>
        <taxon>Tracheophyta</taxon>
        <taxon>Spermatophyta</taxon>
        <taxon>Magnoliopsida</taxon>
        <taxon>eudicotyledons</taxon>
        <taxon>Gunneridae</taxon>
        <taxon>Pentapetalae</taxon>
        <taxon>rosids</taxon>
        <taxon>Vitales</taxon>
        <taxon>Vitaceae</taxon>
        <taxon>Viteae</taxon>
        <taxon>Vitis</taxon>
    </lineage>
</organism>
<dbReference type="PANTHER" id="PTHR11764">
    <property type="entry name" value="TERPENE CYCLASE/MUTASE FAMILY MEMBER"/>
    <property type="match status" value="1"/>
</dbReference>
<evidence type="ECO:0000256" key="1">
    <source>
        <dbReference type="ARBA" id="ARBA00022737"/>
    </source>
</evidence>
<dbReference type="Gene3D" id="1.50.10.20">
    <property type="match status" value="2"/>
</dbReference>
<keyword evidence="5" id="KW-1185">Reference proteome</keyword>
<name>A0ABY9BRA1_VITVI</name>
<dbReference type="SUPFAM" id="SSF48239">
    <property type="entry name" value="Terpenoid cyclases/Protein prenyltransferases"/>
    <property type="match status" value="1"/>
</dbReference>
<dbReference type="InterPro" id="IPR032696">
    <property type="entry name" value="SQ_cyclase_C"/>
</dbReference>
<evidence type="ECO:0000256" key="2">
    <source>
        <dbReference type="ARBA" id="ARBA00023235"/>
    </source>
</evidence>
<dbReference type="PANTHER" id="PTHR11764:SF58">
    <property type="entry name" value="BETA-AMYRIN SYNTHASE-RELATED"/>
    <property type="match status" value="1"/>
</dbReference>
<evidence type="ECO:0000259" key="3">
    <source>
        <dbReference type="Pfam" id="PF13243"/>
    </source>
</evidence>
<feature type="domain" description="Squalene cyclase C-terminal" evidence="3">
    <location>
        <begin position="103"/>
        <end position="183"/>
    </location>
</feature>
<keyword evidence="2" id="KW-0413">Isomerase</keyword>
<protein>
    <recommendedName>
        <fullName evidence="3">Squalene cyclase C-terminal domain-containing protein</fullName>
    </recommendedName>
</protein>
<dbReference type="Proteomes" id="UP001227230">
    <property type="component" value="Chromosome 4"/>
</dbReference>
<dbReference type="EMBL" id="CP126651">
    <property type="protein sequence ID" value="WJZ85029.1"/>
    <property type="molecule type" value="Genomic_DNA"/>
</dbReference>